<organism evidence="2 3">
    <name type="scientific">Ranatra chinensis</name>
    <dbReference type="NCBI Taxonomy" id="642074"/>
    <lineage>
        <taxon>Eukaryota</taxon>
        <taxon>Metazoa</taxon>
        <taxon>Ecdysozoa</taxon>
        <taxon>Arthropoda</taxon>
        <taxon>Hexapoda</taxon>
        <taxon>Insecta</taxon>
        <taxon>Pterygota</taxon>
        <taxon>Neoptera</taxon>
        <taxon>Paraneoptera</taxon>
        <taxon>Hemiptera</taxon>
        <taxon>Heteroptera</taxon>
        <taxon>Panheteroptera</taxon>
        <taxon>Nepomorpha</taxon>
        <taxon>Nepidae</taxon>
        <taxon>Ranatrinae</taxon>
        <taxon>Ranatra</taxon>
    </lineage>
</organism>
<reference evidence="2 3" key="1">
    <citation type="submission" date="2024-07" db="EMBL/GenBank/DDBJ databases">
        <title>Chromosome-level genome assembly of the water stick insect Ranatra chinensis (Heteroptera: Nepidae).</title>
        <authorList>
            <person name="Liu X."/>
        </authorList>
    </citation>
    <scope>NUCLEOTIDE SEQUENCE [LARGE SCALE GENOMIC DNA]</scope>
    <source>
        <strain evidence="2">Cailab_2021Rc</strain>
        <tissue evidence="2">Muscle</tissue>
    </source>
</reference>
<comment type="caution">
    <text evidence="2">The sequence shown here is derived from an EMBL/GenBank/DDBJ whole genome shotgun (WGS) entry which is preliminary data.</text>
</comment>
<gene>
    <name evidence="2" type="ORF">AAG570_011103</name>
</gene>
<dbReference type="AlphaFoldDB" id="A0ABD0YJM5"/>
<proteinExistence type="predicted"/>
<sequence>MASMRRNISYQNKKQEATEIAEDGHVAKSNMVYSNHLVESFRSGYEQVPYQYLKRRRSVHKAAIVAFKSYGLDNVPETSAEITGLKNLLTVKTFTTVRMFLTAPSGPMGSSSQQVVHVKNSSSTFDSYRLRIARSLIDGGIECTGGLNGIDGVGLLDGEEVGSISVGRCVFRLAVLKRRRMTSAADTFNYEDVPVRRKPVPRRHSPYMRPSLNNHPAPRSSPTMGGHLRTP</sequence>
<accession>A0ABD0YJM5</accession>
<name>A0ABD0YJM5_9HEMI</name>
<feature type="compositionally biased region" description="Basic residues" evidence="1">
    <location>
        <begin position="197"/>
        <end position="206"/>
    </location>
</feature>
<evidence type="ECO:0000313" key="2">
    <source>
        <dbReference type="EMBL" id="KAL1131486.1"/>
    </source>
</evidence>
<dbReference type="EMBL" id="JBFDAA010000006">
    <property type="protein sequence ID" value="KAL1131486.1"/>
    <property type="molecule type" value="Genomic_DNA"/>
</dbReference>
<dbReference type="Proteomes" id="UP001558652">
    <property type="component" value="Unassembled WGS sequence"/>
</dbReference>
<keyword evidence="3" id="KW-1185">Reference proteome</keyword>
<evidence type="ECO:0000256" key="1">
    <source>
        <dbReference type="SAM" id="MobiDB-lite"/>
    </source>
</evidence>
<evidence type="ECO:0000313" key="3">
    <source>
        <dbReference type="Proteomes" id="UP001558652"/>
    </source>
</evidence>
<protein>
    <submittedName>
        <fullName evidence="2">Uncharacterized protein</fullName>
    </submittedName>
</protein>
<feature type="region of interest" description="Disordered" evidence="1">
    <location>
        <begin position="197"/>
        <end position="231"/>
    </location>
</feature>